<evidence type="ECO:0000313" key="2">
    <source>
        <dbReference type="EMBL" id="KAL0365066.1"/>
    </source>
</evidence>
<protein>
    <submittedName>
        <fullName evidence="2">Uncharacterized protein</fullName>
    </submittedName>
</protein>
<feature type="compositionally biased region" description="Low complexity" evidence="1">
    <location>
        <begin position="18"/>
        <end position="30"/>
    </location>
</feature>
<gene>
    <name evidence="2" type="ORF">Sangu_0604200</name>
</gene>
<reference evidence="2" key="2">
    <citation type="journal article" date="2024" name="Plant">
        <title>Genomic evolution and insights into agronomic trait innovations of Sesamum species.</title>
        <authorList>
            <person name="Miao H."/>
            <person name="Wang L."/>
            <person name="Qu L."/>
            <person name="Liu H."/>
            <person name="Sun Y."/>
            <person name="Le M."/>
            <person name="Wang Q."/>
            <person name="Wei S."/>
            <person name="Zheng Y."/>
            <person name="Lin W."/>
            <person name="Duan Y."/>
            <person name="Cao H."/>
            <person name="Xiong S."/>
            <person name="Wang X."/>
            <person name="Wei L."/>
            <person name="Li C."/>
            <person name="Ma Q."/>
            <person name="Ju M."/>
            <person name="Zhao R."/>
            <person name="Li G."/>
            <person name="Mu C."/>
            <person name="Tian Q."/>
            <person name="Mei H."/>
            <person name="Zhang T."/>
            <person name="Gao T."/>
            <person name="Zhang H."/>
        </authorList>
    </citation>
    <scope>NUCLEOTIDE SEQUENCE</scope>
    <source>
        <strain evidence="2">G01</strain>
    </source>
</reference>
<dbReference type="AlphaFoldDB" id="A0AAW2QBT5"/>
<accession>A0AAW2QBT5</accession>
<feature type="region of interest" description="Disordered" evidence="1">
    <location>
        <begin position="1"/>
        <end position="41"/>
    </location>
</feature>
<name>A0AAW2QBT5_9LAMI</name>
<dbReference type="EMBL" id="JACGWK010000003">
    <property type="protein sequence ID" value="KAL0365066.1"/>
    <property type="molecule type" value="Genomic_DNA"/>
</dbReference>
<organism evidence="2">
    <name type="scientific">Sesamum angustifolium</name>
    <dbReference type="NCBI Taxonomy" id="2727405"/>
    <lineage>
        <taxon>Eukaryota</taxon>
        <taxon>Viridiplantae</taxon>
        <taxon>Streptophyta</taxon>
        <taxon>Embryophyta</taxon>
        <taxon>Tracheophyta</taxon>
        <taxon>Spermatophyta</taxon>
        <taxon>Magnoliopsida</taxon>
        <taxon>eudicotyledons</taxon>
        <taxon>Gunneridae</taxon>
        <taxon>Pentapetalae</taxon>
        <taxon>asterids</taxon>
        <taxon>lamiids</taxon>
        <taxon>Lamiales</taxon>
        <taxon>Pedaliaceae</taxon>
        <taxon>Sesamum</taxon>
    </lineage>
</organism>
<feature type="region of interest" description="Disordered" evidence="1">
    <location>
        <begin position="190"/>
        <end position="218"/>
    </location>
</feature>
<evidence type="ECO:0000256" key="1">
    <source>
        <dbReference type="SAM" id="MobiDB-lite"/>
    </source>
</evidence>
<sequence>MSQASKAPPVPKDEGKSDAAASTTSAGTPSEQGRATPPVAAMPNPLDLSAMIGLINVCNLSSFSSAFLRQPGIKELAELMARDPSFNKMAEQLQEAMQGVSVEEGMPNFDTFSTMQQVIQSSQFMDMAERLGNTLMELEEQGAYDEDPSLKPILEEFDNDGPAAMMRYCYDEAFRQNMGKAMGFDVGADGAASAGEDKTEEANGEESIVHHTASVGYV</sequence>
<comment type="caution">
    <text evidence="2">The sequence shown here is derived from an EMBL/GenBank/DDBJ whole genome shotgun (WGS) entry which is preliminary data.</text>
</comment>
<proteinExistence type="predicted"/>
<reference evidence="2" key="1">
    <citation type="submission" date="2020-06" db="EMBL/GenBank/DDBJ databases">
        <authorList>
            <person name="Li T."/>
            <person name="Hu X."/>
            <person name="Zhang T."/>
            <person name="Song X."/>
            <person name="Zhang H."/>
            <person name="Dai N."/>
            <person name="Sheng W."/>
            <person name="Hou X."/>
            <person name="Wei L."/>
        </authorList>
    </citation>
    <scope>NUCLEOTIDE SEQUENCE</scope>
    <source>
        <strain evidence="2">G01</strain>
        <tissue evidence="2">Leaf</tissue>
    </source>
</reference>